<name>A0ACC2TLU2_9FUNG</name>
<organism evidence="1 2">
    <name type="scientific">Entomophthora muscae</name>
    <dbReference type="NCBI Taxonomy" id="34485"/>
    <lineage>
        <taxon>Eukaryota</taxon>
        <taxon>Fungi</taxon>
        <taxon>Fungi incertae sedis</taxon>
        <taxon>Zoopagomycota</taxon>
        <taxon>Entomophthoromycotina</taxon>
        <taxon>Entomophthoromycetes</taxon>
        <taxon>Entomophthorales</taxon>
        <taxon>Entomophthoraceae</taxon>
        <taxon>Entomophthora</taxon>
    </lineage>
</organism>
<evidence type="ECO:0000313" key="2">
    <source>
        <dbReference type="Proteomes" id="UP001165960"/>
    </source>
</evidence>
<protein>
    <submittedName>
        <fullName evidence="1">Uncharacterized protein</fullName>
    </submittedName>
</protein>
<proteinExistence type="predicted"/>
<sequence length="248" mass="27837">MGFNIAPLGILTVTVISAMELKNRDGLFGKNDAYTVLMVGKQREKTRVIFNAGSKAFWNQQFTFQVFGMEALEVTCYDYDMITSDDVIGRATIFLDKLFQVKALDDWFDITHKNKCCGKIHLRITLDLTRAVSPRPPSPEPTSVSPKLRAKTFSMKIPPPRPSILDSVSPQTTPIDHPSTLGRDGSISFPLPYIPGYGFVRREPQDPQVDPTSFYAPPEPNTSYRGFPPPTRPLPPRPEFPIPEVKRP</sequence>
<dbReference type="Proteomes" id="UP001165960">
    <property type="component" value="Unassembled WGS sequence"/>
</dbReference>
<gene>
    <name evidence="1" type="ORF">DSO57_1036044</name>
</gene>
<evidence type="ECO:0000313" key="1">
    <source>
        <dbReference type="EMBL" id="KAJ9075450.1"/>
    </source>
</evidence>
<reference evidence="1" key="1">
    <citation type="submission" date="2022-04" db="EMBL/GenBank/DDBJ databases">
        <title>Genome of the entomopathogenic fungus Entomophthora muscae.</title>
        <authorList>
            <person name="Elya C."/>
            <person name="Lovett B.R."/>
            <person name="Lee E."/>
            <person name="Macias A.M."/>
            <person name="Hajek A.E."/>
            <person name="De Bivort B.L."/>
            <person name="Kasson M.T."/>
            <person name="De Fine Licht H.H."/>
            <person name="Stajich J.E."/>
        </authorList>
    </citation>
    <scope>NUCLEOTIDE SEQUENCE</scope>
    <source>
        <strain evidence="1">Berkeley</strain>
    </source>
</reference>
<dbReference type="EMBL" id="QTSX02002464">
    <property type="protein sequence ID" value="KAJ9075450.1"/>
    <property type="molecule type" value="Genomic_DNA"/>
</dbReference>
<comment type="caution">
    <text evidence="1">The sequence shown here is derived from an EMBL/GenBank/DDBJ whole genome shotgun (WGS) entry which is preliminary data.</text>
</comment>
<accession>A0ACC2TLU2</accession>
<keyword evidence="2" id="KW-1185">Reference proteome</keyword>